<dbReference type="Pfam" id="PF13374">
    <property type="entry name" value="TPR_10"/>
    <property type="match status" value="3"/>
</dbReference>
<dbReference type="NCBIfam" id="NF040586">
    <property type="entry name" value="FxSxx_TPR"/>
    <property type="match status" value="1"/>
</dbReference>
<dbReference type="Proteomes" id="UP000233786">
    <property type="component" value="Unassembled WGS sequence"/>
</dbReference>
<feature type="domain" description="TIR" evidence="3">
    <location>
        <begin position="28"/>
        <end position="147"/>
    </location>
</feature>
<protein>
    <submittedName>
        <fullName evidence="4">Tetratricopeptide repeat protein</fullName>
    </submittedName>
</protein>
<dbReference type="InterPro" id="IPR027417">
    <property type="entry name" value="P-loop_NTPase"/>
</dbReference>
<reference evidence="4" key="1">
    <citation type="submission" date="2017-12" db="EMBL/GenBank/DDBJ databases">
        <title>Sequencing the genomes of 1000 Actinobacteria strains.</title>
        <authorList>
            <person name="Klenk H.-P."/>
        </authorList>
    </citation>
    <scope>NUCLEOTIDE SEQUENCE [LARGE SCALE GENOMIC DNA]</scope>
    <source>
        <strain evidence="4">DSM 44228</strain>
    </source>
</reference>
<dbReference type="PANTHER" id="PTHR46082:SF6">
    <property type="entry name" value="AAA+ ATPASE DOMAIN-CONTAINING PROTEIN-RELATED"/>
    <property type="match status" value="1"/>
</dbReference>
<dbReference type="GO" id="GO:0007165">
    <property type="term" value="P:signal transduction"/>
    <property type="evidence" value="ECO:0007669"/>
    <property type="project" value="InterPro"/>
</dbReference>
<gene>
    <name evidence="4" type="ORF">A8926_6696</name>
</gene>
<evidence type="ECO:0000313" key="5">
    <source>
        <dbReference type="Proteomes" id="UP000233786"/>
    </source>
</evidence>
<name>A0A2N3Y6N0_SACSN</name>
<keyword evidence="5" id="KW-1185">Reference proteome</keyword>
<dbReference type="InterPro" id="IPR053137">
    <property type="entry name" value="NLR-like"/>
</dbReference>
<dbReference type="SUPFAM" id="SSF52540">
    <property type="entry name" value="P-loop containing nucleoside triphosphate hydrolases"/>
    <property type="match status" value="1"/>
</dbReference>
<dbReference type="SUPFAM" id="SSF52200">
    <property type="entry name" value="Toll/Interleukin receptor TIR domain"/>
    <property type="match status" value="1"/>
</dbReference>
<feature type="region of interest" description="Disordered" evidence="1">
    <location>
        <begin position="989"/>
        <end position="1012"/>
    </location>
</feature>
<dbReference type="Pfam" id="PF00931">
    <property type="entry name" value="NB-ARC"/>
    <property type="match status" value="1"/>
</dbReference>
<dbReference type="Pfam" id="PF13424">
    <property type="entry name" value="TPR_12"/>
    <property type="match status" value="3"/>
</dbReference>
<dbReference type="Pfam" id="PF13676">
    <property type="entry name" value="TIR_2"/>
    <property type="match status" value="1"/>
</dbReference>
<proteinExistence type="predicted"/>
<dbReference type="EMBL" id="PJNB01000001">
    <property type="protein sequence ID" value="PKW18594.1"/>
    <property type="molecule type" value="Genomic_DNA"/>
</dbReference>
<dbReference type="SUPFAM" id="SSF48452">
    <property type="entry name" value="TPR-like"/>
    <property type="match status" value="2"/>
</dbReference>
<dbReference type="STRING" id="994479.GCA_000194155_04808"/>
<evidence type="ECO:0000313" key="4">
    <source>
        <dbReference type="EMBL" id="PKW18594.1"/>
    </source>
</evidence>
<organism evidence="4 5">
    <name type="scientific">Saccharopolyspora spinosa</name>
    <dbReference type="NCBI Taxonomy" id="60894"/>
    <lineage>
        <taxon>Bacteria</taxon>
        <taxon>Bacillati</taxon>
        <taxon>Actinomycetota</taxon>
        <taxon>Actinomycetes</taxon>
        <taxon>Pseudonocardiales</taxon>
        <taxon>Pseudonocardiaceae</taxon>
        <taxon>Saccharopolyspora</taxon>
    </lineage>
</organism>
<feature type="region of interest" description="Disordered" evidence="1">
    <location>
        <begin position="1"/>
        <end position="27"/>
    </location>
</feature>
<sequence length="1012" mass="112311">MTSDDPVNGPDQATGHTDPAGADVPGPVRISYVGTDRMWAEWVGQQLGHAGLTTTLELWDPRPGQDLAESLRAELVRADRTVALFSDGYFQAGARGPSDWSAAFASVGDKLNRLVPVVVGPCNVPALPVPLAFVELPDVTEESARRLLLDRVAGAAARDGRVGRAGEFRQPVRFPGNSPAVWGGVPLRNINFTGRDRALLVLRERMTTSVAAVVPSAVQGMGGVGKTQLAIEYAHRFASDYDLVWYIRAEQPTVARDDLARLAQKLDLPASDDLGETVQRVLDALRQGIPYRRWLLIFDNAARPADLHPLLPTGQGHVLVTSRNIDWRSSAEVLEVDVYRRAESVRFMRRRAPHLSEAEANLVAERLGDLPLALEAAGAWLEVTGMPVEEYLRLAETNLPKLLDQVPVILYQREVVMAWAVPMNRLRNERPAAAQLLRLCAFLGSEPIPVSLFIGGQGADESPVQLPAPLHAQLRDPVQRGQILHEIGRYALAKVGHETASARAQTIQLHRVIQGVVRDLLPREQSEELKGTARRLLAAADPGYPDDRATWDRYAALVPHLEPSGAVHDSEDPAVRQLIINLVRYLHRRGEFAASRDLGRQAAKSWRLVLGEYADELNTLNVHLANSLRSNGERDAAREIDEQVLDYAYTQLGPNHRTTVWAANGLAADMRQLGDWRGACELDRDTLQRCRRAFGIDDKDTMRAAHNYAVALRMMGEFHEALELDQDTAQRRRRQQGDTRQPTMLSVNNVARDMRECGRYAEAAEMQEVTFAEYRKLYGDTHPDTLRAMKNFAVSVRKAGDYARSTALARESLELHRQRFGEDHPETLAATTNLANDLRLHGDEVEAKARAQHAHTRFRQTLGSRHPYTLIGANNLAITLRLTGDRHARDLDELTWSAFREVLGEDHPYTLACATNLGSNLYAADDPGASRQLDQEVLDRSRRVRGPDHPYTLACATNLAMDLRAIGERAAAHSLELDTLDRYTRVLGPNHPETTAATARNRQDCDIEPPPM</sequence>
<dbReference type="AlphaFoldDB" id="A0A2N3Y6N0"/>
<dbReference type="PANTHER" id="PTHR46082">
    <property type="entry name" value="ATP/GTP-BINDING PROTEIN-RELATED"/>
    <property type="match status" value="1"/>
</dbReference>
<dbReference type="Gene3D" id="3.40.50.10140">
    <property type="entry name" value="Toll/interleukin-1 receptor homology (TIR) domain"/>
    <property type="match status" value="1"/>
</dbReference>
<comment type="caution">
    <text evidence="4">The sequence shown here is derived from an EMBL/GenBank/DDBJ whole genome shotgun (WGS) entry which is preliminary data.</text>
</comment>
<dbReference type="InterPro" id="IPR000157">
    <property type="entry name" value="TIR_dom"/>
</dbReference>
<accession>A0A2N3Y6N0</accession>
<evidence type="ECO:0000259" key="3">
    <source>
        <dbReference type="Pfam" id="PF13676"/>
    </source>
</evidence>
<dbReference type="InterPro" id="IPR002182">
    <property type="entry name" value="NB-ARC"/>
</dbReference>
<dbReference type="InterPro" id="IPR035897">
    <property type="entry name" value="Toll_tir_struct_dom_sf"/>
</dbReference>
<evidence type="ECO:0000256" key="1">
    <source>
        <dbReference type="SAM" id="MobiDB-lite"/>
    </source>
</evidence>
<dbReference type="Gene3D" id="3.40.50.300">
    <property type="entry name" value="P-loop containing nucleotide triphosphate hydrolases"/>
    <property type="match status" value="1"/>
</dbReference>
<dbReference type="GO" id="GO:0043531">
    <property type="term" value="F:ADP binding"/>
    <property type="evidence" value="ECO:0007669"/>
    <property type="project" value="InterPro"/>
</dbReference>
<evidence type="ECO:0000259" key="2">
    <source>
        <dbReference type="Pfam" id="PF00931"/>
    </source>
</evidence>
<dbReference type="InterPro" id="IPR011990">
    <property type="entry name" value="TPR-like_helical_dom_sf"/>
</dbReference>
<dbReference type="Gene3D" id="1.25.40.10">
    <property type="entry name" value="Tetratricopeptide repeat domain"/>
    <property type="match status" value="3"/>
</dbReference>
<feature type="domain" description="NB-ARC" evidence="2">
    <location>
        <begin position="217"/>
        <end position="328"/>
    </location>
</feature>
<dbReference type="RefSeq" id="WP_010310048.1">
    <property type="nucleotide sequence ID" value="NZ_CP171362.1"/>
</dbReference>